<sequence>MTKPRYAGGGPQCAVSHPAPAARHRGEEVTKGAGMGQGYDVILWGDGLITHCPNRLSGAMAQFTEPVPITYVRKINGAPKQRERGGASLAYPRRSRDAPAPDRQLKTQTVRTRRSPSRHSAIAEHRLPRAVDLTDGGPGLGSARRCRGDGICTAVTGLPRSIHCKAAPQRRVGGKKLGHGGRDATSLCAAATISAPGEHRTSRRTRRNVAHDLFRAVTASRGTCQKRSLLRPFPGTADLISVDRCSTAHSGGGVSLIFTPPCDRLASDSHSDGLLPAGGAPPVKRGVAQVWSSQVIPP</sequence>
<gene>
    <name evidence="2" type="ORF">SKAU_G00169560</name>
</gene>
<name>A0A9Q1FK98_SYNKA</name>
<feature type="region of interest" description="Disordered" evidence="1">
    <location>
        <begin position="75"/>
        <end position="122"/>
    </location>
</feature>
<keyword evidence="3" id="KW-1185">Reference proteome</keyword>
<comment type="caution">
    <text evidence="2">The sequence shown here is derived from an EMBL/GenBank/DDBJ whole genome shotgun (WGS) entry which is preliminary data.</text>
</comment>
<evidence type="ECO:0000313" key="3">
    <source>
        <dbReference type="Proteomes" id="UP001152622"/>
    </source>
</evidence>
<dbReference type="AlphaFoldDB" id="A0A9Q1FK98"/>
<proteinExistence type="predicted"/>
<organism evidence="2 3">
    <name type="scientific">Synaphobranchus kaupii</name>
    <name type="common">Kaup's arrowtooth eel</name>
    <dbReference type="NCBI Taxonomy" id="118154"/>
    <lineage>
        <taxon>Eukaryota</taxon>
        <taxon>Metazoa</taxon>
        <taxon>Chordata</taxon>
        <taxon>Craniata</taxon>
        <taxon>Vertebrata</taxon>
        <taxon>Euteleostomi</taxon>
        <taxon>Actinopterygii</taxon>
        <taxon>Neopterygii</taxon>
        <taxon>Teleostei</taxon>
        <taxon>Anguilliformes</taxon>
        <taxon>Synaphobranchidae</taxon>
        <taxon>Synaphobranchus</taxon>
    </lineage>
</organism>
<accession>A0A9Q1FK98</accession>
<evidence type="ECO:0000313" key="2">
    <source>
        <dbReference type="EMBL" id="KAJ8360431.1"/>
    </source>
</evidence>
<dbReference type="EMBL" id="JAINUF010000005">
    <property type="protein sequence ID" value="KAJ8360431.1"/>
    <property type="molecule type" value="Genomic_DNA"/>
</dbReference>
<reference evidence="2" key="1">
    <citation type="journal article" date="2023" name="Science">
        <title>Genome structures resolve the early diversification of teleost fishes.</title>
        <authorList>
            <person name="Parey E."/>
            <person name="Louis A."/>
            <person name="Montfort J."/>
            <person name="Bouchez O."/>
            <person name="Roques C."/>
            <person name="Iampietro C."/>
            <person name="Lluch J."/>
            <person name="Castinel A."/>
            <person name="Donnadieu C."/>
            <person name="Desvignes T."/>
            <person name="Floi Bucao C."/>
            <person name="Jouanno E."/>
            <person name="Wen M."/>
            <person name="Mejri S."/>
            <person name="Dirks R."/>
            <person name="Jansen H."/>
            <person name="Henkel C."/>
            <person name="Chen W.J."/>
            <person name="Zahm M."/>
            <person name="Cabau C."/>
            <person name="Klopp C."/>
            <person name="Thompson A.W."/>
            <person name="Robinson-Rechavi M."/>
            <person name="Braasch I."/>
            <person name="Lecointre G."/>
            <person name="Bobe J."/>
            <person name="Postlethwait J.H."/>
            <person name="Berthelot C."/>
            <person name="Roest Crollius H."/>
            <person name="Guiguen Y."/>
        </authorList>
    </citation>
    <scope>NUCLEOTIDE SEQUENCE</scope>
    <source>
        <strain evidence="2">WJC10195</strain>
    </source>
</reference>
<feature type="region of interest" description="Disordered" evidence="1">
    <location>
        <begin position="1"/>
        <end position="33"/>
    </location>
</feature>
<feature type="compositionally biased region" description="Basic and acidic residues" evidence="1">
    <location>
        <begin position="94"/>
        <end position="105"/>
    </location>
</feature>
<dbReference type="Proteomes" id="UP001152622">
    <property type="component" value="Chromosome 5"/>
</dbReference>
<protein>
    <submittedName>
        <fullName evidence="2">Uncharacterized protein</fullName>
    </submittedName>
</protein>
<evidence type="ECO:0000256" key="1">
    <source>
        <dbReference type="SAM" id="MobiDB-lite"/>
    </source>
</evidence>